<comment type="caution">
    <text evidence="1">The sequence shown here is derived from an EMBL/GenBank/DDBJ whole genome shotgun (WGS) entry which is preliminary data.</text>
</comment>
<reference evidence="1 2" key="1">
    <citation type="submission" date="2020-10" db="EMBL/GenBank/DDBJ databases">
        <title>Plant Genome Project.</title>
        <authorList>
            <person name="Zhang R.-G."/>
        </authorList>
    </citation>
    <scope>NUCLEOTIDE SEQUENCE [LARGE SCALE GENOMIC DNA]</scope>
    <source>
        <strain evidence="1">FAFU-HL-1</strain>
        <tissue evidence="1">Leaf</tissue>
    </source>
</reference>
<dbReference type="Proteomes" id="UP000657918">
    <property type="component" value="Chromosome 11"/>
</dbReference>
<protein>
    <submittedName>
        <fullName evidence="1">Uncharacterized protein</fullName>
    </submittedName>
</protein>
<organism evidence="1 2">
    <name type="scientific">Salix dunnii</name>
    <dbReference type="NCBI Taxonomy" id="1413687"/>
    <lineage>
        <taxon>Eukaryota</taxon>
        <taxon>Viridiplantae</taxon>
        <taxon>Streptophyta</taxon>
        <taxon>Embryophyta</taxon>
        <taxon>Tracheophyta</taxon>
        <taxon>Spermatophyta</taxon>
        <taxon>Magnoliopsida</taxon>
        <taxon>eudicotyledons</taxon>
        <taxon>Gunneridae</taxon>
        <taxon>Pentapetalae</taxon>
        <taxon>rosids</taxon>
        <taxon>fabids</taxon>
        <taxon>Malpighiales</taxon>
        <taxon>Salicaceae</taxon>
        <taxon>Saliceae</taxon>
        <taxon>Salix</taxon>
    </lineage>
</organism>
<dbReference type="PANTHER" id="PTHR47481">
    <property type="match status" value="1"/>
</dbReference>
<dbReference type="PANTHER" id="PTHR47481:SF31">
    <property type="entry name" value="OS01G0873500 PROTEIN"/>
    <property type="match status" value="1"/>
</dbReference>
<dbReference type="OrthoDB" id="1912561at2759"/>
<evidence type="ECO:0000313" key="2">
    <source>
        <dbReference type="Proteomes" id="UP000657918"/>
    </source>
</evidence>
<evidence type="ECO:0000313" key="1">
    <source>
        <dbReference type="EMBL" id="KAF9673148.1"/>
    </source>
</evidence>
<name>A0A835MXH1_9ROSI</name>
<accession>A0A835MXH1</accession>
<gene>
    <name evidence="1" type="ORF">SADUNF_Sadunf11G0118500</name>
</gene>
<sequence length="98" mass="11170">MLAKHLSPLASACVRILRDQIHTLGKDNNTTVVDYLNYAKSLFDSFIQSSAIMGNDEFISYILDGLGLEYKELATTLHMDPNIDFDQFYDLALREEHL</sequence>
<dbReference type="AlphaFoldDB" id="A0A835MXH1"/>
<proteinExistence type="predicted"/>
<dbReference type="EMBL" id="JADGMS010000011">
    <property type="protein sequence ID" value="KAF9673148.1"/>
    <property type="molecule type" value="Genomic_DNA"/>
</dbReference>
<keyword evidence="2" id="KW-1185">Reference proteome</keyword>